<evidence type="ECO:0000256" key="3">
    <source>
        <dbReference type="ARBA" id="ARBA00022777"/>
    </source>
</evidence>
<dbReference type="EMBL" id="CAXAMN010024384">
    <property type="protein sequence ID" value="CAK9086237.1"/>
    <property type="molecule type" value="Genomic_DNA"/>
</dbReference>
<feature type="region of interest" description="Disordered" evidence="5">
    <location>
        <begin position="222"/>
        <end position="248"/>
    </location>
</feature>
<gene>
    <name evidence="7" type="ORF">CCMP2556_LOCUS41801</name>
</gene>
<keyword evidence="1" id="KW-0808">Transferase</keyword>
<dbReference type="InterPro" id="IPR011009">
    <property type="entry name" value="Kinase-like_dom_sf"/>
</dbReference>
<keyword evidence="8" id="KW-1185">Reference proteome</keyword>
<feature type="compositionally biased region" description="Basic and acidic residues" evidence="5">
    <location>
        <begin position="228"/>
        <end position="248"/>
    </location>
</feature>
<evidence type="ECO:0000259" key="6">
    <source>
        <dbReference type="PROSITE" id="PS50011"/>
    </source>
</evidence>
<keyword evidence="4" id="KW-0067">ATP-binding</keyword>
<name>A0ABP0QDB2_9DINO</name>
<feature type="compositionally biased region" description="Basic and acidic residues" evidence="5">
    <location>
        <begin position="50"/>
        <end position="63"/>
    </location>
</feature>
<dbReference type="PANTHER" id="PTHR48016:SF56">
    <property type="entry name" value="MAPKK KINASE"/>
    <property type="match status" value="1"/>
</dbReference>
<dbReference type="InterPro" id="IPR050538">
    <property type="entry name" value="MAP_kinase_kinase_kinase"/>
</dbReference>
<evidence type="ECO:0000256" key="2">
    <source>
        <dbReference type="ARBA" id="ARBA00022741"/>
    </source>
</evidence>
<dbReference type="SUPFAM" id="SSF56112">
    <property type="entry name" value="Protein kinase-like (PK-like)"/>
    <property type="match status" value="1"/>
</dbReference>
<dbReference type="InterPro" id="IPR024983">
    <property type="entry name" value="CHAT_dom"/>
</dbReference>
<sequence length="928" mass="104069">MLSRLLPTVFPRLIASAAKTPSLRLTHSQVFKAWRMVGQSSGRNPNGSGKDWELEGTKSDEETISEKEDSCTIFLGRRRICFELLPPVRPEMIAVRRLDRGEEDDNGELPLDLAKQVINLVHESTSEWLPHLSFTAGVLCPHCHHSGSPHVIDVSELSEVVVCRRSHEPVTLEKASWAFHWRQETLDGEDRLVEDTELPIIDPGSPPRRSLSVEDPPAELQALQTPETRQEAPESAREHRPSLPGVEKRTVPIPTLEASASMQSLGKEKACVGLSPFEHLPLRDSFGSRTEYDASDPAISVNGRIHDLYVEHFEGAMRVMEQNHQVLQRLVHEHRGQWEALCEQEYRAELSAVLSSKVEIDVRLGLSSTLLELLAHGDRAYPGAPVFLHCAMHAGYAASTHGLEPFLLLEDEVGGPQPLPRWRLLQWLRQREGQKCPLSGVFLNCCDSEGIAGAFMEAGVPHVICCRGRVFDGACKTFTKAFYRSLAAGRQVFSAFEFAQESVAFSPQAGLRPEAQKFVLLPRQEDVLKYPGLSVAPMARHYSATLQLLTGHAIDESKELGNTSKAMKVEMARHLSRSDRARVVNVWGKAPGLGKTAMLAEFTRFCIYPGRLFEGLAIWVPLRFAPPEPTPGLLPLVRASSGPRSERGDLFLEQVQSSFGGLKTDNLELKPLQPKDAAQLFLYRVHRHLYWKARSFQSRKICSSSCSLQDIWRSKEEWMKKATEWYGDNIYKKVADRSLLDTGDVPITLEREKREEVLNALAAMPLLSEFCQGIPLRIQQTAERVTSSLPSLWVLLAELRDARARNRQEIQQRLLAPSTLHAKRRSISGAWQLGKVIGQGAQGVVYKALDSVSGESFAVKVLEDSKELHQELELLQFGVSYLGHEVHDRQLYIFLEYMPEGTLKDKIDEFGAFQEEMSHIHIVPISLL</sequence>
<keyword evidence="3" id="KW-0418">Kinase</keyword>
<organism evidence="7 8">
    <name type="scientific">Durusdinium trenchii</name>
    <dbReference type="NCBI Taxonomy" id="1381693"/>
    <lineage>
        <taxon>Eukaryota</taxon>
        <taxon>Sar</taxon>
        <taxon>Alveolata</taxon>
        <taxon>Dinophyceae</taxon>
        <taxon>Suessiales</taxon>
        <taxon>Symbiodiniaceae</taxon>
        <taxon>Durusdinium</taxon>
    </lineage>
</organism>
<dbReference type="PANTHER" id="PTHR48016">
    <property type="entry name" value="MAP KINASE KINASE KINASE SSK2-RELATED-RELATED"/>
    <property type="match status" value="1"/>
</dbReference>
<dbReference type="InterPro" id="IPR000719">
    <property type="entry name" value="Prot_kinase_dom"/>
</dbReference>
<feature type="region of interest" description="Disordered" evidence="5">
    <location>
        <begin position="38"/>
        <end position="63"/>
    </location>
</feature>
<evidence type="ECO:0000313" key="7">
    <source>
        <dbReference type="EMBL" id="CAK9086237.1"/>
    </source>
</evidence>
<feature type="domain" description="Protein kinase" evidence="6">
    <location>
        <begin position="831"/>
        <end position="928"/>
    </location>
</feature>
<reference evidence="7 8" key="1">
    <citation type="submission" date="2024-02" db="EMBL/GenBank/DDBJ databases">
        <authorList>
            <person name="Chen Y."/>
            <person name="Shah S."/>
            <person name="Dougan E. K."/>
            <person name="Thang M."/>
            <person name="Chan C."/>
        </authorList>
    </citation>
    <scope>NUCLEOTIDE SEQUENCE [LARGE SCALE GENOMIC DNA]</scope>
</reference>
<comment type="caution">
    <text evidence="7">The sequence shown here is derived from an EMBL/GenBank/DDBJ whole genome shotgun (WGS) entry which is preliminary data.</text>
</comment>
<accession>A0ABP0QDB2</accession>
<proteinExistence type="predicted"/>
<evidence type="ECO:0000256" key="4">
    <source>
        <dbReference type="ARBA" id="ARBA00022840"/>
    </source>
</evidence>
<dbReference type="PROSITE" id="PS50011">
    <property type="entry name" value="PROTEIN_KINASE_DOM"/>
    <property type="match status" value="1"/>
</dbReference>
<dbReference type="Proteomes" id="UP001642484">
    <property type="component" value="Unassembled WGS sequence"/>
</dbReference>
<feature type="compositionally biased region" description="Polar residues" evidence="5">
    <location>
        <begin position="38"/>
        <end position="47"/>
    </location>
</feature>
<evidence type="ECO:0000256" key="1">
    <source>
        <dbReference type="ARBA" id="ARBA00022679"/>
    </source>
</evidence>
<evidence type="ECO:0000256" key="5">
    <source>
        <dbReference type="SAM" id="MobiDB-lite"/>
    </source>
</evidence>
<keyword evidence="2" id="KW-0547">Nucleotide-binding</keyword>
<dbReference type="Pfam" id="PF12770">
    <property type="entry name" value="CHAT"/>
    <property type="match status" value="1"/>
</dbReference>
<feature type="region of interest" description="Disordered" evidence="5">
    <location>
        <begin position="198"/>
        <end position="217"/>
    </location>
</feature>
<dbReference type="Gene3D" id="1.10.510.10">
    <property type="entry name" value="Transferase(Phosphotransferase) domain 1"/>
    <property type="match status" value="1"/>
</dbReference>
<protein>
    <recommendedName>
        <fullName evidence="6">Protein kinase domain-containing protein</fullName>
    </recommendedName>
</protein>
<evidence type="ECO:0000313" key="8">
    <source>
        <dbReference type="Proteomes" id="UP001642484"/>
    </source>
</evidence>